<evidence type="ECO:0000313" key="2">
    <source>
        <dbReference type="Proteomes" id="UP000216478"/>
    </source>
</evidence>
<protein>
    <submittedName>
        <fullName evidence="1">Uncharacterized protein</fullName>
    </submittedName>
</protein>
<name>A0A256FS86_9HYPH</name>
<keyword evidence="2" id="KW-1185">Reference proteome</keyword>
<evidence type="ECO:0000313" key="1">
    <source>
        <dbReference type="EMBL" id="OYR17742.1"/>
    </source>
</evidence>
<proteinExistence type="predicted"/>
<organism evidence="1 2">
    <name type="scientific">Brucella grignonensis</name>
    <dbReference type="NCBI Taxonomy" id="94627"/>
    <lineage>
        <taxon>Bacteria</taxon>
        <taxon>Pseudomonadati</taxon>
        <taxon>Pseudomonadota</taxon>
        <taxon>Alphaproteobacteria</taxon>
        <taxon>Hyphomicrobiales</taxon>
        <taxon>Brucellaceae</taxon>
        <taxon>Brucella/Ochrobactrum group</taxon>
        <taxon>Brucella</taxon>
    </lineage>
</organism>
<gene>
    <name evidence="1" type="ORF">CEV33_4972</name>
</gene>
<dbReference type="Proteomes" id="UP000216478">
    <property type="component" value="Unassembled WGS sequence"/>
</dbReference>
<dbReference type="AlphaFoldDB" id="A0A256FS86"/>
<accession>A0A256FS86</accession>
<comment type="caution">
    <text evidence="1">The sequence shown here is derived from an EMBL/GenBank/DDBJ whole genome shotgun (WGS) entry which is preliminary data.</text>
</comment>
<dbReference type="EMBL" id="NNRL01000143">
    <property type="protein sequence ID" value="OYR17742.1"/>
    <property type="molecule type" value="Genomic_DNA"/>
</dbReference>
<sequence length="145" mass="16113">MISINGRPKTLAPYSSEWAQSPYEVACSKGSDRSGARKFSPTRGLDDKKRWRAIRAQVSQKIAARLVHLRDIDFDQRDSCHCTADIRVGQDLLVDRLAEGAPFRPNVDEGCLIRRCDLGQRAAEVVEVRDGQLRSLRMGGPAYGG</sequence>
<reference evidence="1 2" key="1">
    <citation type="submission" date="2017-07" db="EMBL/GenBank/DDBJ databases">
        <title>Phylogenetic study on the rhizospheric bacterium Ochrobactrum sp. A44.</title>
        <authorList>
            <person name="Krzyzanowska D.M."/>
            <person name="Ossowicki A."/>
            <person name="Rajewska M."/>
            <person name="Maciag T."/>
            <person name="Kaczynski Z."/>
            <person name="Czerwicka M."/>
            <person name="Jafra S."/>
        </authorList>
    </citation>
    <scope>NUCLEOTIDE SEQUENCE [LARGE SCALE GENOMIC DNA]</scope>
    <source>
        <strain evidence="1 2">OgA9a</strain>
    </source>
</reference>